<feature type="domain" description="FAD/NAD(P)-binding" evidence="4">
    <location>
        <begin position="167"/>
        <end position="445"/>
    </location>
</feature>
<dbReference type="EMBL" id="MASQ01000083">
    <property type="protein sequence ID" value="OCB02934.1"/>
    <property type="molecule type" value="Genomic_DNA"/>
</dbReference>
<dbReference type="Pfam" id="PF08669">
    <property type="entry name" value="GCV_T_C"/>
    <property type="match status" value="1"/>
</dbReference>
<dbReference type="Pfam" id="PF07992">
    <property type="entry name" value="Pyr_redox_2"/>
    <property type="match status" value="1"/>
</dbReference>
<dbReference type="PRINTS" id="PR00469">
    <property type="entry name" value="PNDRDTASEII"/>
</dbReference>
<dbReference type="GO" id="GO:0032259">
    <property type="term" value="P:methylation"/>
    <property type="evidence" value="ECO:0007669"/>
    <property type="project" value="UniProtKB-KW"/>
</dbReference>
<keyword evidence="7" id="KW-0808">Transferase</keyword>
<evidence type="ECO:0000259" key="3">
    <source>
        <dbReference type="Pfam" id="PF01571"/>
    </source>
</evidence>
<organism evidence="7 8">
    <name type="scientific">Acidithiobacillus ferrivorans</name>
    <dbReference type="NCBI Taxonomy" id="160808"/>
    <lineage>
        <taxon>Bacteria</taxon>
        <taxon>Pseudomonadati</taxon>
        <taxon>Pseudomonadota</taxon>
        <taxon>Acidithiobacillia</taxon>
        <taxon>Acidithiobacillales</taxon>
        <taxon>Acidithiobacillaceae</taxon>
        <taxon>Acidithiobacillus</taxon>
    </lineage>
</organism>
<dbReference type="InterPro" id="IPR027266">
    <property type="entry name" value="TrmE/GcvT-like"/>
</dbReference>
<dbReference type="InterPro" id="IPR029043">
    <property type="entry name" value="GcvT/YgfZ_C"/>
</dbReference>
<comment type="similarity">
    <text evidence="1">Belongs to the GcvT family.</text>
</comment>
<dbReference type="PANTHER" id="PTHR43757">
    <property type="entry name" value="AMINOMETHYLTRANSFERASE"/>
    <property type="match status" value="1"/>
</dbReference>
<evidence type="ECO:0000313" key="7">
    <source>
        <dbReference type="EMBL" id="OCB02934.1"/>
    </source>
</evidence>
<dbReference type="InterPro" id="IPR042204">
    <property type="entry name" value="2Fe-2S-bd_N"/>
</dbReference>
<evidence type="ECO:0000259" key="4">
    <source>
        <dbReference type="Pfam" id="PF07992"/>
    </source>
</evidence>
<proteinExistence type="inferred from homology"/>
<dbReference type="InterPro" id="IPR041854">
    <property type="entry name" value="BFD-like_2Fe2S-bd_dom_sf"/>
</dbReference>
<dbReference type="Gene3D" id="1.10.10.1100">
    <property type="entry name" value="BFD-like [2Fe-2S]-binding domain"/>
    <property type="match status" value="1"/>
</dbReference>
<dbReference type="InterPro" id="IPR023753">
    <property type="entry name" value="FAD/NAD-binding_dom"/>
</dbReference>
<dbReference type="SUPFAM" id="SSF101790">
    <property type="entry name" value="Aminomethyltransferase beta-barrel domain"/>
    <property type="match status" value="1"/>
</dbReference>
<dbReference type="GO" id="GO:0008168">
    <property type="term" value="F:methyltransferase activity"/>
    <property type="evidence" value="ECO:0007669"/>
    <property type="project" value="UniProtKB-KW"/>
</dbReference>
<protein>
    <submittedName>
        <fullName evidence="7">Aminomethyltransferase</fullName>
    </submittedName>
</protein>
<dbReference type="Pfam" id="PF01571">
    <property type="entry name" value="GCV_T"/>
    <property type="match status" value="1"/>
</dbReference>
<evidence type="ECO:0000259" key="5">
    <source>
        <dbReference type="Pfam" id="PF08669"/>
    </source>
</evidence>
<dbReference type="Gene3D" id="3.50.50.60">
    <property type="entry name" value="FAD/NAD(P)-binding domain"/>
    <property type="match status" value="1"/>
</dbReference>
<dbReference type="AlphaFoldDB" id="A0A1B9BZ43"/>
<feature type="domain" description="Aminomethyltransferase C-terminal" evidence="5">
    <location>
        <begin position="879"/>
        <end position="960"/>
    </location>
</feature>
<accession>A0A1B9BZ43</accession>
<dbReference type="Gene3D" id="3.10.20.440">
    <property type="entry name" value="2Fe-2S iron-sulphur cluster binding domain, sarcosine oxidase, alpha subunit, N-terminal domain"/>
    <property type="match status" value="1"/>
</dbReference>
<feature type="domain" description="SoxA A3" evidence="6">
    <location>
        <begin position="497"/>
        <end position="580"/>
    </location>
</feature>
<evidence type="ECO:0000313" key="8">
    <source>
        <dbReference type="Proteomes" id="UP000093129"/>
    </source>
</evidence>
<dbReference type="InterPro" id="IPR013977">
    <property type="entry name" value="GcvT_C"/>
</dbReference>
<gene>
    <name evidence="7" type="ORF">BBC27_10380</name>
</gene>
<name>A0A1B9BZ43_9PROT</name>
<dbReference type="Pfam" id="PF17806">
    <property type="entry name" value="SO_alpha_A3"/>
    <property type="match status" value="1"/>
</dbReference>
<dbReference type="InterPro" id="IPR041117">
    <property type="entry name" value="SoxA_A3"/>
</dbReference>
<feature type="domain" description="GCVT N-terminal" evidence="3">
    <location>
        <begin position="591"/>
        <end position="859"/>
    </location>
</feature>
<dbReference type="PRINTS" id="PR00368">
    <property type="entry name" value="FADPNR"/>
</dbReference>
<sequence>MLKPYRLPPVEGEWIERDKSVAFKFEGKSFCGFEGDTITSALWASGQRLLGRSFKYHRPRGILSLANHDVNVMVQWDQHLNLRADVTALASKMQVNAVNTTGGLEKDQSKIFNHLSSLLPVGFYYKAFHSKKLFPHWERLFRNITGLGKVDLETPRIFTPKDYDFCSVVVIGAGPSGLAAALAAAEQGADTLLIDENPQCGGSGHYQRGGENSLWHATKQLLEKVEAHPLIRVLASTTVAGYYADHWLALVSECKMTKLRAKSVVFATGAFEQPAVFRNNDLPGVMLGSAAQRLMYRFAVRPAQRAVVLLANDDGYRLALDLKAHGVEIAAMVDMRSEGSAQNHFSKSLTNQGVPLYSGCCVYEALPAKKDHVVGVARVASFSDGKADPATVREIQCDGIIMSVGWAPAANLLYQASTQMRYTDALEQFVPDGLAPGIFACGRVNGIYNPDVRLRDGQRAGSAAAAYLGFGKALEVNISSETVCQNFSWPIVSHPQGKNFVDFDEDLQLKDFENAVQEGFDNIELLKRFTTNGMGPSQGKHSNMNALRILGRLTGQRPDAVGTTTARPFFHPVPLSHLAGRGFHPERRTPMHPRHVALNAFFMRAGEWLRPEYYARTDRNRSACIQEEVAAVRDSVGLIDVGTLGKLEVFGPQAVELLERVYVSKYANLKAGMTRYAVMCDEAGVVIDDGVIARLAEDHFYFTTTTSGAAQIYRELSRLNTMWRLNCGIVNHTGAFSAMNLAGPKSREVLQQLTAIDLSGASFPYLAIREGRVAGIPARLMRVGFVGEWGYEIHIPAEYGISLWDALLDAGRPFNIRPFGVEAQRVLRLEKGHVIIGQDTDGLTNPYEAGLGWAIKMEKPFFVGKRSLHILSKNPLRQQLVGFQMPQEYTGSPPQECHLIILAGEIAGRVTSIAYSQAINAHIGLALVTPELASSATSFEIRLTNGDFVTAQITSLPFYDPGQMRQKETICA</sequence>
<dbReference type="Proteomes" id="UP000093129">
    <property type="component" value="Unassembled WGS sequence"/>
</dbReference>
<dbReference type="Pfam" id="PF13510">
    <property type="entry name" value="Fer2_4"/>
    <property type="match status" value="1"/>
</dbReference>
<evidence type="ECO:0000256" key="2">
    <source>
        <dbReference type="ARBA" id="ARBA00023002"/>
    </source>
</evidence>
<reference evidence="7 8" key="1">
    <citation type="submission" date="2016-07" db="EMBL/GenBank/DDBJ databases">
        <title>Draft genome of a psychrotolerant acidophile Acidithiobacillus ferrivorans strain YL15.</title>
        <authorList>
            <person name="Peng T."/>
            <person name="Ma L."/>
            <person name="Nan M."/>
            <person name="An N."/>
            <person name="Wang M."/>
            <person name="Qiu G."/>
            <person name="Zeng W."/>
        </authorList>
    </citation>
    <scope>NUCLEOTIDE SEQUENCE [LARGE SCALE GENOMIC DNA]</scope>
    <source>
        <strain evidence="7 8">YL15</strain>
    </source>
</reference>
<dbReference type="SUPFAM" id="SSF103025">
    <property type="entry name" value="Folate-binding domain"/>
    <property type="match status" value="1"/>
</dbReference>
<keyword evidence="2" id="KW-0560">Oxidoreductase</keyword>
<keyword evidence="7" id="KW-0489">Methyltransferase</keyword>
<dbReference type="SUPFAM" id="SSF51905">
    <property type="entry name" value="FAD/NAD(P)-binding domain"/>
    <property type="match status" value="1"/>
</dbReference>
<evidence type="ECO:0000256" key="1">
    <source>
        <dbReference type="ARBA" id="ARBA00008609"/>
    </source>
</evidence>
<dbReference type="PANTHER" id="PTHR43757:SF15">
    <property type="entry name" value="PYRUVATE DEHYDROGENASE PHOSPHATASE REGULATORY SUBUNIT, MITOCHONDRIAL-LIKE"/>
    <property type="match status" value="1"/>
</dbReference>
<dbReference type="InterPro" id="IPR036188">
    <property type="entry name" value="FAD/NAD-bd_sf"/>
</dbReference>
<dbReference type="RefSeq" id="WP_065413211.1">
    <property type="nucleotide sequence ID" value="NZ_MASQ01000083.1"/>
</dbReference>
<evidence type="ECO:0000259" key="6">
    <source>
        <dbReference type="Pfam" id="PF17806"/>
    </source>
</evidence>
<dbReference type="GO" id="GO:0016491">
    <property type="term" value="F:oxidoreductase activity"/>
    <property type="evidence" value="ECO:0007669"/>
    <property type="project" value="UniProtKB-KW"/>
</dbReference>
<dbReference type="InterPro" id="IPR006222">
    <property type="entry name" value="GCVT_N"/>
</dbReference>
<dbReference type="InterPro" id="IPR028896">
    <property type="entry name" value="GcvT/YgfZ/DmdA"/>
</dbReference>
<comment type="caution">
    <text evidence="7">The sequence shown here is derived from an EMBL/GenBank/DDBJ whole genome shotgun (WGS) entry which is preliminary data.</text>
</comment>
<dbReference type="Gene3D" id="3.30.1360.120">
    <property type="entry name" value="Probable tRNA modification gtpase trme, domain 1"/>
    <property type="match status" value="1"/>
</dbReference>